<dbReference type="PROSITE" id="PS51257">
    <property type="entry name" value="PROKAR_LIPOPROTEIN"/>
    <property type="match status" value="1"/>
</dbReference>
<dbReference type="SMART" id="SM00754">
    <property type="entry name" value="CHRD"/>
    <property type="match status" value="1"/>
</dbReference>
<reference evidence="3 4" key="1">
    <citation type="submission" date="2018-06" db="EMBL/GenBank/DDBJ databases">
        <title>Genomic Encyclopedia of Type Strains, Phase III (KMG-III): the genomes of soil and plant-associated and newly described type strains.</title>
        <authorList>
            <person name="Whitman W."/>
        </authorList>
    </citation>
    <scope>NUCLEOTIDE SEQUENCE [LARGE SCALE GENOMIC DNA]</scope>
    <source>
        <strain evidence="3 4">CECT 7646</strain>
    </source>
</reference>
<proteinExistence type="predicted"/>
<gene>
    <name evidence="3" type="ORF">DFQ15_101294</name>
</gene>
<keyword evidence="4" id="KW-1185">Reference proteome</keyword>
<dbReference type="AlphaFoldDB" id="A0A318SRY7"/>
<name>A0A318SRY7_9BURK</name>
<feature type="domain" description="CHRD" evidence="2">
    <location>
        <begin position="30"/>
        <end position="149"/>
    </location>
</feature>
<dbReference type="Pfam" id="PF07452">
    <property type="entry name" value="CHRD"/>
    <property type="match status" value="1"/>
</dbReference>
<dbReference type="RefSeq" id="WP_110464236.1">
    <property type="nucleotide sequence ID" value="NZ_JAMOFZ010000002.1"/>
</dbReference>
<dbReference type="EMBL" id="QJTC01000001">
    <property type="protein sequence ID" value="PYE79970.1"/>
    <property type="molecule type" value="Genomic_DNA"/>
</dbReference>
<accession>A0A318SRY7</accession>
<sequence>MTISRRLSCTLLASAAVLALAAGCTTVTSNTATLTARLSGDQEVPPVQTLGQGTAQIWYNKQTNGLRWKVVYSGLSSPATAAHFHGPAAIGANAGVVVPFKGPLSGTEEGEVVITPAQGEELLSGLWYVNVHTSNHPAGEIRGQVTLVR</sequence>
<evidence type="ECO:0000313" key="3">
    <source>
        <dbReference type="EMBL" id="PYE79970.1"/>
    </source>
</evidence>
<evidence type="ECO:0000256" key="1">
    <source>
        <dbReference type="SAM" id="SignalP"/>
    </source>
</evidence>
<dbReference type="PROSITE" id="PS50933">
    <property type="entry name" value="CHRD"/>
    <property type="match status" value="1"/>
</dbReference>
<comment type="caution">
    <text evidence="3">The sequence shown here is derived from an EMBL/GenBank/DDBJ whole genome shotgun (WGS) entry which is preliminary data.</text>
</comment>
<evidence type="ECO:0000259" key="2">
    <source>
        <dbReference type="PROSITE" id="PS50933"/>
    </source>
</evidence>
<dbReference type="OrthoDB" id="571052at2"/>
<dbReference type="InterPro" id="IPR010895">
    <property type="entry name" value="CHRD"/>
</dbReference>
<keyword evidence="1" id="KW-0732">Signal</keyword>
<dbReference type="Proteomes" id="UP000247540">
    <property type="component" value="Unassembled WGS sequence"/>
</dbReference>
<feature type="chain" id="PRO_5016282967" evidence="1">
    <location>
        <begin position="22"/>
        <end position="149"/>
    </location>
</feature>
<feature type="signal peptide" evidence="1">
    <location>
        <begin position="1"/>
        <end position="21"/>
    </location>
</feature>
<organism evidence="3 4">
    <name type="scientific">Xylophilus ampelinus</name>
    <dbReference type="NCBI Taxonomy" id="54067"/>
    <lineage>
        <taxon>Bacteria</taxon>
        <taxon>Pseudomonadati</taxon>
        <taxon>Pseudomonadota</taxon>
        <taxon>Betaproteobacteria</taxon>
        <taxon>Burkholderiales</taxon>
        <taxon>Xylophilus</taxon>
    </lineage>
</organism>
<protein>
    <submittedName>
        <fullName evidence="3">CHRD domain-containing protein</fullName>
    </submittedName>
</protein>
<evidence type="ECO:0000313" key="4">
    <source>
        <dbReference type="Proteomes" id="UP000247540"/>
    </source>
</evidence>